<evidence type="ECO:0000313" key="4">
    <source>
        <dbReference type="Proteomes" id="UP000233517"/>
    </source>
</evidence>
<evidence type="ECO:0000313" key="3">
    <source>
        <dbReference type="EMBL" id="PKM91764.1"/>
    </source>
</evidence>
<evidence type="ECO:0000256" key="2">
    <source>
        <dbReference type="SAM" id="MobiDB-lite"/>
    </source>
</evidence>
<keyword evidence="1" id="KW-0175">Coiled coil</keyword>
<gene>
    <name evidence="3" type="ORF">CVU82_00975</name>
</gene>
<reference evidence="3 4" key="1">
    <citation type="journal article" date="2017" name="ISME J.">
        <title>Potential for microbial H2 and metal transformations associated with novel bacteria and archaea in deep terrestrial subsurface sediments.</title>
        <authorList>
            <person name="Hernsdorf A.W."/>
            <person name="Amano Y."/>
            <person name="Miyakawa K."/>
            <person name="Ise K."/>
            <person name="Suzuki Y."/>
            <person name="Anantharaman K."/>
            <person name="Probst A."/>
            <person name="Burstein D."/>
            <person name="Thomas B.C."/>
            <person name="Banfield J.F."/>
        </authorList>
    </citation>
    <scope>NUCLEOTIDE SEQUENCE [LARGE SCALE GENOMIC DNA]</scope>
    <source>
        <strain evidence="3">HGW-Falkowbacteria-1</strain>
    </source>
</reference>
<feature type="compositionally biased region" description="Low complexity" evidence="2">
    <location>
        <begin position="1"/>
        <end position="15"/>
    </location>
</feature>
<dbReference type="AlphaFoldDB" id="A0A2N2EAJ6"/>
<dbReference type="EMBL" id="PHAI01000001">
    <property type="protein sequence ID" value="PKM91764.1"/>
    <property type="molecule type" value="Genomic_DNA"/>
</dbReference>
<feature type="coiled-coil region" evidence="1">
    <location>
        <begin position="53"/>
        <end position="80"/>
    </location>
</feature>
<proteinExistence type="predicted"/>
<protein>
    <submittedName>
        <fullName evidence="3">Uncharacterized protein</fullName>
    </submittedName>
</protein>
<feature type="region of interest" description="Disordered" evidence="2">
    <location>
        <begin position="1"/>
        <end position="20"/>
    </location>
</feature>
<evidence type="ECO:0000256" key="1">
    <source>
        <dbReference type="SAM" id="Coils"/>
    </source>
</evidence>
<comment type="caution">
    <text evidence="3">The sequence shown here is derived from an EMBL/GenBank/DDBJ whole genome shotgun (WGS) entry which is preliminary data.</text>
</comment>
<dbReference type="Proteomes" id="UP000233517">
    <property type="component" value="Unassembled WGS sequence"/>
</dbReference>
<sequence length="80" mass="9075">MATKNSNLSNNTSTDQTDDDQVLFFHNKLEEAINAIKDIEIEAISSLSRLSLNKLAKLKSEETKNAVEKLEEIRKKINQN</sequence>
<accession>A0A2N2EAJ6</accession>
<organism evidence="3 4">
    <name type="scientific">Candidatus Falkowbacteria bacterium HGW-Falkowbacteria-1</name>
    <dbReference type="NCBI Taxonomy" id="2013768"/>
    <lineage>
        <taxon>Bacteria</taxon>
        <taxon>Candidatus Falkowiibacteriota</taxon>
    </lineage>
</organism>
<name>A0A2N2EAJ6_9BACT</name>